<comment type="caution">
    <text evidence="2">The sequence shown here is derived from an EMBL/GenBank/DDBJ whole genome shotgun (WGS) entry which is preliminary data.</text>
</comment>
<protein>
    <submittedName>
        <fullName evidence="2">Uncharacterized protein</fullName>
    </submittedName>
</protein>
<organism evidence="2 3">
    <name type="scientific">Synaphobranchus kaupii</name>
    <name type="common">Kaup's arrowtooth eel</name>
    <dbReference type="NCBI Taxonomy" id="118154"/>
    <lineage>
        <taxon>Eukaryota</taxon>
        <taxon>Metazoa</taxon>
        <taxon>Chordata</taxon>
        <taxon>Craniata</taxon>
        <taxon>Vertebrata</taxon>
        <taxon>Euteleostomi</taxon>
        <taxon>Actinopterygii</taxon>
        <taxon>Neopterygii</taxon>
        <taxon>Teleostei</taxon>
        <taxon>Anguilliformes</taxon>
        <taxon>Synaphobranchidae</taxon>
        <taxon>Synaphobranchus</taxon>
    </lineage>
</organism>
<accession>A0A9Q1IMA0</accession>
<gene>
    <name evidence="2" type="ORF">SKAU_G00292970</name>
</gene>
<name>A0A9Q1IMA0_SYNKA</name>
<feature type="region of interest" description="Disordered" evidence="1">
    <location>
        <begin position="1"/>
        <end position="27"/>
    </location>
</feature>
<evidence type="ECO:0000256" key="1">
    <source>
        <dbReference type="SAM" id="MobiDB-lite"/>
    </source>
</evidence>
<evidence type="ECO:0000313" key="2">
    <source>
        <dbReference type="EMBL" id="KAJ8345104.1"/>
    </source>
</evidence>
<sequence length="105" mass="11572">MPRRDMHGMAQHHRTRQEHFGGPAAKLSSDGAELEINHLRDCNMREGVCGSSRLEDSDMQSPEQPQSAWAAIRAQSTAERDEEAGCRGSPLGEGEGGESRLKRWG</sequence>
<proteinExistence type="predicted"/>
<keyword evidence="3" id="KW-1185">Reference proteome</keyword>
<dbReference type="Proteomes" id="UP001152622">
    <property type="component" value="Chromosome 12"/>
</dbReference>
<evidence type="ECO:0000313" key="3">
    <source>
        <dbReference type="Proteomes" id="UP001152622"/>
    </source>
</evidence>
<feature type="region of interest" description="Disordered" evidence="1">
    <location>
        <begin position="51"/>
        <end position="105"/>
    </location>
</feature>
<dbReference type="AlphaFoldDB" id="A0A9Q1IMA0"/>
<reference evidence="2" key="1">
    <citation type="journal article" date="2023" name="Science">
        <title>Genome structures resolve the early diversification of teleost fishes.</title>
        <authorList>
            <person name="Parey E."/>
            <person name="Louis A."/>
            <person name="Montfort J."/>
            <person name="Bouchez O."/>
            <person name="Roques C."/>
            <person name="Iampietro C."/>
            <person name="Lluch J."/>
            <person name="Castinel A."/>
            <person name="Donnadieu C."/>
            <person name="Desvignes T."/>
            <person name="Floi Bucao C."/>
            <person name="Jouanno E."/>
            <person name="Wen M."/>
            <person name="Mejri S."/>
            <person name="Dirks R."/>
            <person name="Jansen H."/>
            <person name="Henkel C."/>
            <person name="Chen W.J."/>
            <person name="Zahm M."/>
            <person name="Cabau C."/>
            <person name="Klopp C."/>
            <person name="Thompson A.W."/>
            <person name="Robinson-Rechavi M."/>
            <person name="Braasch I."/>
            <person name="Lecointre G."/>
            <person name="Bobe J."/>
            <person name="Postlethwait J.H."/>
            <person name="Berthelot C."/>
            <person name="Roest Crollius H."/>
            <person name="Guiguen Y."/>
        </authorList>
    </citation>
    <scope>NUCLEOTIDE SEQUENCE</scope>
    <source>
        <strain evidence="2">WJC10195</strain>
    </source>
</reference>
<dbReference type="EMBL" id="JAINUF010000012">
    <property type="protein sequence ID" value="KAJ8345104.1"/>
    <property type="molecule type" value="Genomic_DNA"/>
</dbReference>